<reference evidence="1 2" key="1">
    <citation type="submission" date="2016-10" db="EMBL/GenBank/DDBJ databases">
        <title>Lutibacter sp. LPB0138, isolated from marine gastropod.</title>
        <authorList>
            <person name="Kim E."/>
            <person name="Yi H."/>
        </authorList>
    </citation>
    <scope>NUCLEOTIDE SEQUENCE [LARGE SCALE GENOMIC DNA]</scope>
    <source>
        <strain evidence="1 2">LPB0138</strain>
    </source>
</reference>
<dbReference type="SUPFAM" id="SSF56801">
    <property type="entry name" value="Acetyl-CoA synthetase-like"/>
    <property type="match status" value="1"/>
</dbReference>
<evidence type="ECO:0008006" key="3">
    <source>
        <dbReference type="Google" id="ProtNLM"/>
    </source>
</evidence>
<dbReference type="RefSeq" id="WP_070236234.1">
    <property type="nucleotide sequence ID" value="NZ_CP017478.1"/>
</dbReference>
<name>A0A1D8P685_9FLAO</name>
<dbReference type="PANTHER" id="PTHR36932">
    <property type="entry name" value="CAPSULAR POLYSACCHARIDE BIOSYNTHESIS PROTEIN"/>
    <property type="match status" value="1"/>
</dbReference>
<dbReference type="Gene3D" id="3.40.50.12780">
    <property type="entry name" value="N-terminal domain of ligase-like"/>
    <property type="match status" value="1"/>
</dbReference>
<gene>
    <name evidence="1" type="ORF">LPB138_05100</name>
</gene>
<proteinExistence type="predicted"/>
<dbReference type="PANTHER" id="PTHR36932:SF1">
    <property type="entry name" value="CAPSULAR POLYSACCHARIDE BIOSYNTHESIS PROTEIN"/>
    <property type="match status" value="1"/>
</dbReference>
<dbReference type="KEGG" id="lul:LPB138_05100"/>
<dbReference type="STRING" id="1850246.LPB138_05100"/>
<accession>A0A1D8P685</accession>
<dbReference type="EMBL" id="CP017478">
    <property type="protein sequence ID" value="AOW20095.1"/>
    <property type="molecule type" value="Genomic_DNA"/>
</dbReference>
<dbReference type="AlphaFoldDB" id="A0A1D8P685"/>
<evidence type="ECO:0000313" key="1">
    <source>
        <dbReference type="EMBL" id="AOW20095.1"/>
    </source>
</evidence>
<sequence length="435" mass="50302">MKRALEKIRKSVFWFWDCIHGCKVRNHYNDVSKINGNFGTKDSERKRMKYLEDVISHATNTTPFYSDISPNLPLKDFPVINKSIIKENFEDFISEKYKDKPLHQVSTSGSTGTPFSLFHDKNKKNRNTADTIFFAKKDGFQIGEKLVYIRLWDEQHTKSKTVKWVQNIMNHNIFDLKDSDIQSLIDKLESDNSNKGIIAYASAYDAICHYLDKKNYGPVNANVHSVIAMSETLSEYAKKGMKKYFGVPATSRYSNVENGIIAQQCEDCNGNFKINWASYIVEVLDINEDKHAKEGEVGRIVITDLFNFAMPMLRYDTGDLGILKFDDDCGEYVLSNIEGRKMDMLYNTNGELITSHVVHQICLYEGINQYQLIQNGKRDYLFKMNVSKKFDKEKELISLYQTYFGNDAKINIEYVNDIPLLSSGKRKKVLNRFYT</sequence>
<dbReference type="OrthoDB" id="580775at2"/>
<dbReference type="InterPro" id="IPR042099">
    <property type="entry name" value="ANL_N_sf"/>
</dbReference>
<organism evidence="1 2">
    <name type="scientific">Urechidicola croceus</name>
    <dbReference type="NCBI Taxonomy" id="1850246"/>
    <lineage>
        <taxon>Bacteria</taxon>
        <taxon>Pseudomonadati</taxon>
        <taxon>Bacteroidota</taxon>
        <taxon>Flavobacteriia</taxon>
        <taxon>Flavobacteriales</taxon>
        <taxon>Flavobacteriaceae</taxon>
        <taxon>Urechidicola</taxon>
    </lineage>
</organism>
<dbReference type="Proteomes" id="UP000176050">
    <property type="component" value="Chromosome"/>
</dbReference>
<evidence type="ECO:0000313" key="2">
    <source>
        <dbReference type="Proteomes" id="UP000176050"/>
    </source>
</evidence>
<dbReference type="InterPro" id="IPR053158">
    <property type="entry name" value="CapK_Type1_Caps_Biosynth"/>
</dbReference>
<protein>
    <recommendedName>
        <fullName evidence="3">CoF synthetase</fullName>
    </recommendedName>
</protein>
<keyword evidence="2" id="KW-1185">Reference proteome</keyword>